<dbReference type="Proteomes" id="UP000280344">
    <property type="component" value="Chromosome"/>
</dbReference>
<dbReference type="InterPro" id="IPR055170">
    <property type="entry name" value="GFO_IDH_MocA-like_dom"/>
</dbReference>
<name>A0A3S9PWG5_9ACTO</name>
<keyword evidence="4" id="KW-1185">Reference proteome</keyword>
<evidence type="ECO:0000259" key="2">
    <source>
        <dbReference type="Pfam" id="PF22725"/>
    </source>
</evidence>
<dbReference type="Pfam" id="PF22725">
    <property type="entry name" value="GFO_IDH_MocA_C3"/>
    <property type="match status" value="1"/>
</dbReference>
<dbReference type="Pfam" id="PF01408">
    <property type="entry name" value="GFO_IDH_MocA"/>
    <property type="match status" value="1"/>
</dbReference>
<gene>
    <name evidence="3" type="ORF">EJ997_04300</name>
</gene>
<evidence type="ECO:0000313" key="3">
    <source>
        <dbReference type="EMBL" id="AZQ76678.1"/>
    </source>
</evidence>
<dbReference type="EMBL" id="CP034593">
    <property type="protein sequence ID" value="AZQ76678.1"/>
    <property type="molecule type" value="Genomic_DNA"/>
</dbReference>
<dbReference type="RefSeq" id="WP_126703486.1">
    <property type="nucleotide sequence ID" value="NZ_CP034593.1"/>
</dbReference>
<protein>
    <submittedName>
        <fullName evidence="3">Gfo/Idh/MocA family oxidoreductase</fullName>
    </submittedName>
</protein>
<dbReference type="InterPro" id="IPR000683">
    <property type="entry name" value="Gfo/Idh/MocA-like_OxRdtase_N"/>
</dbReference>
<dbReference type="InterPro" id="IPR036291">
    <property type="entry name" value="NAD(P)-bd_dom_sf"/>
</dbReference>
<evidence type="ECO:0000313" key="4">
    <source>
        <dbReference type="Proteomes" id="UP000280344"/>
    </source>
</evidence>
<dbReference type="GO" id="GO:0000166">
    <property type="term" value="F:nucleotide binding"/>
    <property type="evidence" value="ECO:0007669"/>
    <property type="project" value="InterPro"/>
</dbReference>
<dbReference type="InterPro" id="IPR050424">
    <property type="entry name" value="Gfo-Idh-MocA_inositol_DH"/>
</dbReference>
<reference evidence="3 4" key="1">
    <citation type="submission" date="2018-12" db="EMBL/GenBank/DDBJ databases">
        <title>Complete genome sequence of Flaviflexus sp. H23T48.</title>
        <authorList>
            <person name="Bae J.-W."/>
            <person name="Lee J.-Y."/>
        </authorList>
    </citation>
    <scope>NUCLEOTIDE SEQUENCE [LARGE SCALE GENOMIC DNA]</scope>
    <source>
        <strain evidence="3 4">H23T48</strain>
    </source>
</reference>
<dbReference type="KEGG" id="flh:EJ997_04300"/>
<sequence>MTVKIGLIGCGGMGRAHIDRIVNELSGAEIVAAADVNLEAAQAVADSVGGDAKAYGTGAELIADPNVDAVLIATFGSVHTPDVIGAIEAGKYVLVEKPLATTAEDCQAIMEAEVRGGKKLVTVGFMRRFDKAYNEIKALVDGGEYGPVLMVHNRHRNPSVPESYTSRMLIDDTAIHEIDTMRWMTGEEIVKVRTDSVRKSTRAHAKLEEPIVLVFYTESGIRIDDEVNVNLEYGYSIECEVVMENAAARLGDQEGIYVRDVHGDRNRMCQDHNDRFHGAFNAEVQSWINAVAEDTHTGSSSWDGYAATAVVDAALASQEQGGTEVEVELIEKPDFYA</sequence>
<dbReference type="PANTHER" id="PTHR43593:SF1">
    <property type="entry name" value="INOSITOL 2-DEHYDROGENASE"/>
    <property type="match status" value="1"/>
</dbReference>
<dbReference type="AlphaFoldDB" id="A0A3S9PWG5"/>
<dbReference type="SUPFAM" id="SSF51735">
    <property type="entry name" value="NAD(P)-binding Rossmann-fold domains"/>
    <property type="match status" value="1"/>
</dbReference>
<dbReference type="Gene3D" id="3.30.360.10">
    <property type="entry name" value="Dihydrodipicolinate Reductase, domain 2"/>
    <property type="match status" value="1"/>
</dbReference>
<accession>A0A3S9PWG5</accession>
<feature type="domain" description="Gfo/Idh/MocA-like oxidoreductase N-terminal" evidence="1">
    <location>
        <begin position="3"/>
        <end position="125"/>
    </location>
</feature>
<dbReference type="OrthoDB" id="256869at2"/>
<proteinExistence type="predicted"/>
<organism evidence="3 4">
    <name type="scientific">Flaviflexus ciconiae</name>
    <dbReference type="NCBI Taxonomy" id="2496867"/>
    <lineage>
        <taxon>Bacteria</taxon>
        <taxon>Bacillati</taxon>
        <taxon>Actinomycetota</taxon>
        <taxon>Actinomycetes</taxon>
        <taxon>Actinomycetales</taxon>
        <taxon>Actinomycetaceae</taxon>
        <taxon>Flaviflexus</taxon>
    </lineage>
</organism>
<dbReference type="PANTHER" id="PTHR43593">
    <property type="match status" value="1"/>
</dbReference>
<evidence type="ECO:0000259" key="1">
    <source>
        <dbReference type="Pfam" id="PF01408"/>
    </source>
</evidence>
<dbReference type="SUPFAM" id="SSF55347">
    <property type="entry name" value="Glyceraldehyde-3-phosphate dehydrogenase-like, C-terminal domain"/>
    <property type="match status" value="1"/>
</dbReference>
<feature type="domain" description="GFO/IDH/MocA-like oxidoreductase" evidence="2">
    <location>
        <begin position="133"/>
        <end position="247"/>
    </location>
</feature>
<dbReference type="Gene3D" id="3.40.50.720">
    <property type="entry name" value="NAD(P)-binding Rossmann-like Domain"/>
    <property type="match status" value="1"/>
</dbReference>